<dbReference type="RefSeq" id="WP_147869962.1">
    <property type="nucleotide sequence ID" value="NZ_CP036264.1"/>
</dbReference>
<sequence>MHFNTPLKRLFGRPTFCAWIIITLAAIVAGFDGTAVQAQTRHAIVFAPGQYPSLPGATYHALAAKGLPRQLERCGFQRQQMRILTGPAATQKGLDDAIEDAILSVSPGDIVVLIAQSYGIHSGGADYLASYATELAADGSIAGEAIDVAALVRNLADITDTQQMILIDGHSHGVGIPEEAAARFGRALPVPAAGQVIAVGREGKLITRGKVTLTAFSWSLFDGLDSHADRDRSGTVSAQELTRYASDFAADARVSAPRIAGKLSGNESLFLVTSPEQTRYADQLNLQARRLAAEAMQALHLELDAKAAINLLDRAKRLCRDDQIEASIDDSLLSADVLYRGFDAVFAPSVKPERSWQLIIEKPTRFYVALNPVPVATLEIGTVVRIDRRQGTWLEVESVRRPVVDGGTLRFADVSLPPDGFVRTSDFRGASSQVVPSEYLKNQLVRIQSPAGTLGTNASEE</sequence>
<protein>
    <recommendedName>
        <fullName evidence="3">EF-hand domain-containing protein</fullName>
    </recommendedName>
</protein>
<organism evidence="1 2">
    <name type="scientific">Stieleria maiorica</name>
    <dbReference type="NCBI Taxonomy" id="2795974"/>
    <lineage>
        <taxon>Bacteria</taxon>
        <taxon>Pseudomonadati</taxon>
        <taxon>Planctomycetota</taxon>
        <taxon>Planctomycetia</taxon>
        <taxon>Pirellulales</taxon>
        <taxon>Pirellulaceae</taxon>
        <taxon>Stieleria</taxon>
    </lineage>
</organism>
<gene>
    <name evidence="1" type="ORF">Mal15_48550</name>
</gene>
<evidence type="ECO:0008006" key="3">
    <source>
        <dbReference type="Google" id="ProtNLM"/>
    </source>
</evidence>
<dbReference type="Proteomes" id="UP000321353">
    <property type="component" value="Chromosome"/>
</dbReference>
<proteinExistence type="predicted"/>
<dbReference type="KEGG" id="smam:Mal15_48550"/>
<reference evidence="1 2" key="1">
    <citation type="submission" date="2019-02" db="EMBL/GenBank/DDBJ databases">
        <title>Planctomycetal bacteria perform biofilm scaping via a novel small molecule.</title>
        <authorList>
            <person name="Jeske O."/>
            <person name="Boedeker C."/>
            <person name="Wiegand S."/>
            <person name="Breitling P."/>
            <person name="Kallscheuer N."/>
            <person name="Jogler M."/>
            <person name="Rohde M."/>
            <person name="Petersen J."/>
            <person name="Medema M.H."/>
            <person name="Surup F."/>
            <person name="Jogler C."/>
        </authorList>
    </citation>
    <scope>NUCLEOTIDE SEQUENCE [LARGE SCALE GENOMIC DNA]</scope>
    <source>
        <strain evidence="1 2">Mal15</strain>
    </source>
</reference>
<accession>A0A5B9MHL9</accession>
<dbReference type="PROSITE" id="PS00018">
    <property type="entry name" value="EF_HAND_1"/>
    <property type="match status" value="1"/>
</dbReference>
<dbReference type="EMBL" id="CP036264">
    <property type="protein sequence ID" value="QEG00783.1"/>
    <property type="molecule type" value="Genomic_DNA"/>
</dbReference>
<evidence type="ECO:0000313" key="1">
    <source>
        <dbReference type="EMBL" id="QEG00783.1"/>
    </source>
</evidence>
<dbReference type="AlphaFoldDB" id="A0A5B9MHL9"/>
<name>A0A5B9MHL9_9BACT</name>
<keyword evidence="2" id="KW-1185">Reference proteome</keyword>
<dbReference type="InterPro" id="IPR018247">
    <property type="entry name" value="EF_Hand_1_Ca_BS"/>
</dbReference>
<evidence type="ECO:0000313" key="2">
    <source>
        <dbReference type="Proteomes" id="UP000321353"/>
    </source>
</evidence>